<dbReference type="InterPro" id="IPR036388">
    <property type="entry name" value="WH-like_DNA-bd_sf"/>
</dbReference>
<dbReference type="Proteomes" id="UP000186607">
    <property type="component" value="Unassembled WGS sequence"/>
</dbReference>
<dbReference type="GO" id="GO:0003677">
    <property type="term" value="F:DNA binding"/>
    <property type="evidence" value="ECO:0007669"/>
    <property type="project" value="UniProtKB-KW"/>
</dbReference>
<dbReference type="GO" id="GO:0003700">
    <property type="term" value="F:DNA-binding transcription factor activity"/>
    <property type="evidence" value="ECO:0007669"/>
    <property type="project" value="InterPro"/>
</dbReference>
<reference evidence="5 6" key="1">
    <citation type="submission" date="2017-01" db="EMBL/GenBank/DDBJ databases">
        <title>Genome Analysis of Deinococcus marmoris KOPRI26562.</title>
        <authorList>
            <person name="Kim J.H."/>
            <person name="Oh H.-M."/>
        </authorList>
    </citation>
    <scope>NUCLEOTIDE SEQUENCE [LARGE SCALE GENOMIC DNA]</scope>
    <source>
        <strain evidence="5 6">KOPRI26562</strain>
    </source>
</reference>
<dbReference type="SMART" id="SM00345">
    <property type="entry name" value="HTH_GNTR"/>
    <property type="match status" value="1"/>
</dbReference>
<evidence type="ECO:0000256" key="2">
    <source>
        <dbReference type="ARBA" id="ARBA00023125"/>
    </source>
</evidence>
<evidence type="ECO:0000259" key="4">
    <source>
        <dbReference type="PROSITE" id="PS50949"/>
    </source>
</evidence>
<comment type="caution">
    <text evidence="5">The sequence shown here is derived from an EMBL/GenBank/DDBJ whole genome shotgun (WGS) entry which is preliminary data.</text>
</comment>
<name>A0A1U7NXF5_9DEIO</name>
<accession>A0A1U7NXF5</accession>
<keyword evidence="2" id="KW-0238">DNA-binding</keyword>
<dbReference type="InterPro" id="IPR000524">
    <property type="entry name" value="Tscrpt_reg_HTH_GntR"/>
</dbReference>
<organism evidence="5 6">
    <name type="scientific">Deinococcus marmoris</name>
    <dbReference type="NCBI Taxonomy" id="249408"/>
    <lineage>
        <taxon>Bacteria</taxon>
        <taxon>Thermotogati</taxon>
        <taxon>Deinococcota</taxon>
        <taxon>Deinococci</taxon>
        <taxon>Deinococcales</taxon>
        <taxon>Deinococcaceae</taxon>
        <taxon>Deinococcus</taxon>
    </lineage>
</organism>
<gene>
    <name evidence="5" type="ORF">BOO71_0008317</name>
</gene>
<evidence type="ECO:0000256" key="1">
    <source>
        <dbReference type="ARBA" id="ARBA00023015"/>
    </source>
</evidence>
<dbReference type="PANTHER" id="PTHR38445">
    <property type="entry name" value="HTH-TYPE TRANSCRIPTIONAL REPRESSOR YTRA"/>
    <property type="match status" value="1"/>
</dbReference>
<dbReference type="CDD" id="cd07377">
    <property type="entry name" value="WHTH_GntR"/>
    <property type="match status" value="1"/>
</dbReference>
<dbReference type="Pfam" id="PF00392">
    <property type="entry name" value="GntR"/>
    <property type="match status" value="1"/>
</dbReference>
<dbReference type="RefSeq" id="WP_083653438.1">
    <property type="nucleotide sequence ID" value="NZ_MSTI01000093.1"/>
</dbReference>
<keyword evidence="1" id="KW-0805">Transcription regulation</keyword>
<dbReference type="PANTHER" id="PTHR38445:SF9">
    <property type="entry name" value="HTH-TYPE TRANSCRIPTIONAL REPRESSOR YTRA"/>
    <property type="match status" value="1"/>
</dbReference>
<sequence length="132" mass="13832">MSDTPHRHAELLTRLASQVKAEGELPVYLQLRQALTAAIGDGVLEPGASLPAVRALASALGLAPNTVAKTYALLQDDGLTENRAGAGTHVRADSTAGQQSGLLELRRRVRELRAAGISDAELRAAVDEELTG</sequence>
<keyword evidence="6" id="KW-1185">Reference proteome</keyword>
<dbReference type="EMBL" id="MSTI01000093">
    <property type="protein sequence ID" value="OLV17599.1"/>
    <property type="molecule type" value="Genomic_DNA"/>
</dbReference>
<dbReference type="InterPro" id="IPR036390">
    <property type="entry name" value="WH_DNA-bd_sf"/>
</dbReference>
<evidence type="ECO:0000256" key="3">
    <source>
        <dbReference type="ARBA" id="ARBA00023163"/>
    </source>
</evidence>
<feature type="domain" description="HTH gntR-type" evidence="4">
    <location>
        <begin position="25"/>
        <end position="93"/>
    </location>
</feature>
<evidence type="ECO:0000313" key="5">
    <source>
        <dbReference type="EMBL" id="OLV17599.1"/>
    </source>
</evidence>
<proteinExistence type="predicted"/>
<dbReference type="AlphaFoldDB" id="A0A1U7NXF5"/>
<keyword evidence="3" id="KW-0804">Transcription</keyword>
<dbReference type="PROSITE" id="PS50949">
    <property type="entry name" value="HTH_GNTR"/>
    <property type="match status" value="1"/>
</dbReference>
<dbReference type="Gene3D" id="1.10.10.10">
    <property type="entry name" value="Winged helix-like DNA-binding domain superfamily/Winged helix DNA-binding domain"/>
    <property type="match status" value="1"/>
</dbReference>
<dbReference type="SUPFAM" id="SSF46785">
    <property type="entry name" value="Winged helix' DNA-binding domain"/>
    <property type="match status" value="1"/>
</dbReference>
<protein>
    <submittedName>
        <fullName evidence="5">Transcriptional regulator, GntR family</fullName>
    </submittedName>
</protein>
<evidence type="ECO:0000313" key="6">
    <source>
        <dbReference type="Proteomes" id="UP000186607"/>
    </source>
</evidence>
<dbReference type="STRING" id="249408.BOO71_0008317"/>